<dbReference type="OrthoDB" id="297496at2759"/>
<evidence type="ECO:0000256" key="1">
    <source>
        <dbReference type="SAM" id="Phobius"/>
    </source>
</evidence>
<keyword evidence="1" id="KW-0812">Transmembrane</keyword>
<evidence type="ECO:0000313" key="3">
    <source>
        <dbReference type="Proteomes" id="UP000324222"/>
    </source>
</evidence>
<keyword evidence="1" id="KW-1133">Transmembrane helix</keyword>
<keyword evidence="3" id="KW-1185">Reference proteome</keyword>
<keyword evidence="1" id="KW-0472">Membrane</keyword>
<organism evidence="2 3">
    <name type="scientific">Portunus trituberculatus</name>
    <name type="common">Swimming crab</name>
    <name type="synonym">Neptunus trituberculatus</name>
    <dbReference type="NCBI Taxonomy" id="210409"/>
    <lineage>
        <taxon>Eukaryota</taxon>
        <taxon>Metazoa</taxon>
        <taxon>Ecdysozoa</taxon>
        <taxon>Arthropoda</taxon>
        <taxon>Crustacea</taxon>
        <taxon>Multicrustacea</taxon>
        <taxon>Malacostraca</taxon>
        <taxon>Eumalacostraca</taxon>
        <taxon>Eucarida</taxon>
        <taxon>Decapoda</taxon>
        <taxon>Pleocyemata</taxon>
        <taxon>Brachyura</taxon>
        <taxon>Eubrachyura</taxon>
        <taxon>Portunoidea</taxon>
        <taxon>Portunidae</taxon>
        <taxon>Portuninae</taxon>
        <taxon>Portunus</taxon>
    </lineage>
</organism>
<name>A0A5B7J0G0_PORTR</name>
<dbReference type="Gene3D" id="1.10.287.70">
    <property type="match status" value="1"/>
</dbReference>
<feature type="transmembrane region" description="Helical" evidence="1">
    <location>
        <begin position="29"/>
        <end position="50"/>
    </location>
</feature>
<protein>
    <submittedName>
        <fullName evidence="2">Uncharacterized protein</fullName>
    </submittedName>
</protein>
<dbReference type="AlphaFoldDB" id="A0A5B7J0G0"/>
<accession>A0A5B7J0G0</accession>
<comment type="caution">
    <text evidence="2">The sequence shown here is derived from an EMBL/GenBank/DDBJ whole genome shotgun (WGS) entry which is preliminary data.</text>
</comment>
<dbReference type="Proteomes" id="UP000324222">
    <property type="component" value="Unassembled WGS sequence"/>
</dbReference>
<proteinExistence type="predicted"/>
<sequence>MREEGGGGGGDGGQCGSCGYYLKNIIKFLISHIGLVSLVIGYTIVGAFTFERLEADHERAVKANMSAVRLEVSA</sequence>
<gene>
    <name evidence="2" type="ORF">E2C01_085247</name>
</gene>
<dbReference type="EMBL" id="VSRR010083824">
    <property type="protein sequence ID" value="MPC90270.1"/>
    <property type="molecule type" value="Genomic_DNA"/>
</dbReference>
<evidence type="ECO:0000313" key="2">
    <source>
        <dbReference type="EMBL" id="MPC90270.1"/>
    </source>
</evidence>
<reference evidence="2 3" key="1">
    <citation type="submission" date="2019-05" db="EMBL/GenBank/DDBJ databases">
        <title>Another draft genome of Portunus trituberculatus and its Hox gene families provides insights of decapod evolution.</title>
        <authorList>
            <person name="Jeong J.-H."/>
            <person name="Song I."/>
            <person name="Kim S."/>
            <person name="Choi T."/>
            <person name="Kim D."/>
            <person name="Ryu S."/>
            <person name="Kim W."/>
        </authorList>
    </citation>
    <scope>NUCLEOTIDE SEQUENCE [LARGE SCALE GENOMIC DNA]</scope>
    <source>
        <tissue evidence="2">Muscle</tissue>
    </source>
</reference>